<dbReference type="EMBL" id="VRVR01000020">
    <property type="protein sequence ID" value="KAF0852707.1"/>
    <property type="molecule type" value="Genomic_DNA"/>
</dbReference>
<reference evidence="1" key="1">
    <citation type="submission" date="2019-09" db="EMBL/GenBank/DDBJ databases">
        <title>The Mitochondrial Proteome of the Jakobid, Andalucia godoyi, a Protist With the Most Gene-Rich and Bacteria-Like Mitochondrial Genome.</title>
        <authorList>
            <person name="Gray M.W."/>
            <person name="Burger G."/>
            <person name="Derelle R."/>
            <person name="Klimes V."/>
            <person name="Leger M."/>
            <person name="Sarrasin M."/>
            <person name="Vlcek C."/>
            <person name="Roger A.J."/>
            <person name="Elias M."/>
            <person name="Lang B.F."/>
        </authorList>
    </citation>
    <scope>NUCLEOTIDE SEQUENCE</scope>
    <source>
        <strain evidence="1">And28</strain>
    </source>
</reference>
<dbReference type="Proteomes" id="UP000799049">
    <property type="component" value="Unassembled WGS sequence"/>
</dbReference>
<gene>
    <name evidence="1" type="ORF">ANDGO_08531</name>
</gene>
<sequence>MKLRRLSRGAPAALALGVGTVVLYATQSENPAVLNFIRSSGWASLKPRVSEEKNLIPVFDDIGKIPYPGDQEQFFSFMNKRIHVAEVRKKAGLDGSGNRMSEAEKRELRNNEARDEQLTEFILMKMNEDPKRFEGLSINDVKYRPFRPADWETHPRAQQLLANWEARFR</sequence>
<comment type="caution">
    <text evidence="1">The sequence shown here is derived from an EMBL/GenBank/DDBJ whole genome shotgun (WGS) entry which is preliminary data.</text>
</comment>
<proteinExistence type="predicted"/>
<keyword evidence="2" id="KW-1185">Reference proteome</keyword>
<protein>
    <submittedName>
        <fullName evidence="1">Putative mitochondrial protein</fullName>
    </submittedName>
</protein>
<evidence type="ECO:0000313" key="1">
    <source>
        <dbReference type="EMBL" id="KAF0852707.1"/>
    </source>
</evidence>
<evidence type="ECO:0000313" key="2">
    <source>
        <dbReference type="Proteomes" id="UP000799049"/>
    </source>
</evidence>
<accession>A0A8K0F4I9</accession>
<dbReference type="AlphaFoldDB" id="A0A8K0F4I9"/>
<name>A0A8K0F4I9_ANDGO</name>
<organism evidence="1 2">
    <name type="scientific">Andalucia godoyi</name>
    <name type="common">Flagellate</name>
    <dbReference type="NCBI Taxonomy" id="505711"/>
    <lineage>
        <taxon>Eukaryota</taxon>
        <taxon>Discoba</taxon>
        <taxon>Jakobida</taxon>
        <taxon>Andalucina</taxon>
        <taxon>Andaluciidae</taxon>
        <taxon>Andalucia</taxon>
    </lineage>
</organism>